<dbReference type="Proteomes" id="UP000214666">
    <property type="component" value="Chromosome"/>
</dbReference>
<dbReference type="KEGG" id="pkb:B4V02_12690"/>
<dbReference type="RefSeq" id="WP_094155052.1">
    <property type="nucleotide sequence ID" value="NZ_CP020028.1"/>
</dbReference>
<dbReference type="InterPro" id="IPR015422">
    <property type="entry name" value="PyrdxlP-dep_Trfase_small"/>
</dbReference>
<protein>
    <recommendedName>
        <fullName evidence="3">Aspartate aminotransferase</fullName>
    </recommendedName>
</protein>
<evidence type="ECO:0008006" key="3">
    <source>
        <dbReference type="Google" id="ProtNLM"/>
    </source>
</evidence>
<evidence type="ECO:0000313" key="2">
    <source>
        <dbReference type="Proteomes" id="UP000214666"/>
    </source>
</evidence>
<dbReference type="Gene3D" id="3.90.1150.10">
    <property type="entry name" value="Aspartate Aminotransferase, domain 1"/>
    <property type="match status" value="1"/>
</dbReference>
<dbReference type="InterPro" id="IPR015424">
    <property type="entry name" value="PyrdxlP-dep_Trfase"/>
</dbReference>
<gene>
    <name evidence="1" type="ORF">B4V02_12690</name>
</gene>
<name>A0A222WLV2_9BACL</name>
<dbReference type="STRING" id="172713.GCA_001705305_01090"/>
<proteinExistence type="predicted"/>
<keyword evidence="2" id="KW-1185">Reference proteome</keyword>
<accession>A0A222WLV2</accession>
<dbReference type="SUPFAM" id="SSF53383">
    <property type="entry name" value="PLP-dependent transferases"/>
    <property type="match status" value="1"/>
</dbReference>
<dbReference type="EMBL" id="CP020028">
    <property type="protein sequence ID" value="ASR47469.1"/>
    <property type="molecule type" value="Genomic_DNA"/>
</dbReference>
<sequence>MNYQLSERVRALNPYNGAELRDKVETLRRSGRKLIALNVGEPDFPTPVHIAHAGIEAIHQSMPRSAHG</sequence>
<dbReference type="AlphaFoldDB" id="A0A222WLV2"/>
<evidence type="ECO:0000313" key="1">
    <source>
        <dbReference type="EMBL" id="ASR47469.1"/>
    </source>
</evidence>
<reference evidence="1 2" key="1">
    <citation type="submission" date="2017-03" db="EMBL/GenBank/DDBJ databases">
        <title>Complete genome sequence of Paenibacillus Kribbensis producing bioflocculants.</title>
        <authorList>
            <person name="Lee H.-G."/>
            <person name="Oh H.-M."/>
        </authorList>
    </citation>
    <scope>NUCLEOTIDE SEQUENCE [LARGE SCALE GENOMIC DNA]</scope>
    <source>
        <strain evidence="1 2">AM49</strain>
    </source>
</reference>
<organism evidence="1 2">
    <name type="scientific">Paenibacillus kribbensis</name>
    <dbReference type="NCBI Taxonomy" id="172713"/>
    <lineage>
        <taxon>Bacteria</taxon>
        <taxon>Bacillati</taxon>
        <taxon>Bacillota</taxon>
        <taxon>Bacilli</taxon>
        <taxon>Bacillales</taxon>
        <taxon>Paenibacillaceae</taxon>
        <taxon>Paenibacillus</taxon>
    </lineage>
</organism>